<dbReference type="AlphaFoldDB" id="A0AAD1XQL5"/>
<comment type="caution">
    <text evidence="1">The sequence shown here is derived from an EMBL/GenBank/DDBJ whole genome shotgun (WGS) entry which is preliminary data.</text>
</comment>
<dbReference type="EMBL" id="CAMPGE010018972">
    <property type="protein sequence ID" value="CAI2377338.1"/>
    <property type="molecule type" value="Genomic_DNA"/>
</dbReference>
<protein>
    <submittedName>
        <fullName evidence="1">Uncharacterized protein</fullName>
    </submittedName>
</protein>
<organism evidence="1 2">
    <name type="scientific">Euplotes crassus</name>
    <dbReference type="NCBI Taxonomy" id="5936"/>
    <lineage>
        <taxon>Eukaryota</taxon>
        <taxon>Sar</taxon>
        <taxon>Alveolata</taxon>
        <taxon>Ciliophora</taxon>
        <taxon>Intramacronucleata</taxon>
        <taxon>Spirotrichea</taxon>
        <taxon>Hypotrichia</taxon>
        <taxon>Euplotida</taxon>
        <taxon>Euplotidae</taxon>
        <taxon>Moneuplotes</taxon>
    </lineage>
</organism>
<reference evidence="1" key="1">
    <citation type="submission" date="2023-07" db="EMBL/GenBank/DDBJ databases">
        <authorList>
            <consortium name="AG Swart"/>
            <person name="Singh M."/>
            <person name="Singh A."/>
            <person name="Seah K."/>
            <person name="Emmerich C."/>
        </authorList>
    </citation>
    <scope>NUCLEOTIDE SEQUENCE</scope>
    <source>
        <strain evidence="1">DP1</strain>
    </source>
</reference>
<name>A0AAD1XQL5_EUPCR</name>
<evidence type="ECO:0000313" key="2">
    <source>
        <dbReference type="Proteomes" id="UP001295684"/>
    </source>
</evidence>
<keyword evidence="2" id="KW-1185">Reference proteome</keyword>
<proteinExistence type="predicted"/>
<accession>A0AAD1XQL5</accession>
<sequence length="283" mass="32608">MMTRVCRSDYSSSSKSSDLEPSLNILQKEKRLDQDIGRILLEKHEMLYQLQFQKVSLKIDFNLESGDKYTKEVRKLGKIGLKNCSEVILNNIKRKRCPMVKDILSLVPKKKLQKFIFDCPGQYSFKPFTYYQQNLIKMVSFATKEVSLVGMEISNFNFRNIIVSTNSVKELCFRQCSINTTEVCLTKPDPYLIQTLAFVECGSVKYSDWKQFPEKLFSILQAISETSLTRSLQKIELLDNGISVQEIQECGTSGGKKEDRLSLPGVKFELLDETLDSYMDFEK</sequence>
<evidence type="ECO:0000313" key="1">
    <source>
        <dbReference type="EMBL" id="CAI2377338.1"/>
    </source>
</evidence>
<dbReference type="Proteomes" id="UP001295684">
    <property type="component" value="Unassembled WGS sequence"/>
</dbReference>
<gene>
    <name evidence="1" type="ORF">ECRASSUSDP1_LOCUS18722</name>
</gene>